<protein>
    <recommendedName>
        <fullName evidence="2">Carboxylesterase type B domain-containing protein</fullName>
    </recommendedName>
</protein>
<feature type="chain" id="PRO_5012188176" description="Carboxylesterase type B domain-containing protein" evidence="1">
    <location>
        <begin position="20"/>
        <end position="552"/>
    </location>
</feature>
<dbReference type="InterPro" id="IPR002018">
    <property type="entry name" value="CarbesteraseB"/>
</dbReference>
<keyword evidence="1" id="KW-0732">Signal</keyword>
<comment type="caution">
    <text evidence="3">The sequence shown here is derived from an EMBL/GenBank/DDBJ whole genome shotgun (WGS) entry which is preliminary data.</text>
</comment>
<evidence type="ECO:0000313" key="4">
    <source>
        <dbReference type="Proteomes" id="UP000191004"/>
    </source>
</evidence>
<dbReference type="Pfam" id="PF00135">
    <property type="entry name" value="COesterase"/>
    <property type="match status" value="1"/>
</dbReference>
<dbReference type="PROSITE" id="PS00941">
    <property type="entry name" value="CARBOXYLESTERASE_B_2"/>
    <property type="match status" value="1"/>
</dbReference>
<dbReference type="SUPFAM" id="SSF53474">
    <property type="entry name" value="alpha/beta-Hydrolases"/>
    <property type="match status" value="1"/>
</dbReference>
<feature type="signal peptide" evidence="1">
    <location>
        <begin position="1"/>
        <end position="19"/>
    </location>
</feature>
<dbReference type="Proteomes" id="UP000191004">
    <property type="component" value="Unassembled WGS sequence"/>
</dbReference>
<keyword evidence="4" id="KW-1185">Reference proteome</keyword>
<evidence type="ECO:0000256" key="1">
    <source>
        <dbReference type="SAM" id="SignalP"/>
    </source>
</evidence>
<reference evidence="3 4" key="1">
    <citation type="submission" date="2016-04" db="EMBL/GenBank/DDBJ databases">
        <title>Multiple horizontal gene transfer events from other fungi enriched the ability of the initially mycotrophic fungus Trichoderma (Ascomycota) to feed on dead plant biomass.</title>
        <authorList>
            <person name="Atanasova L."/>
            <person name="Chenthamara K."/>
            <person name="Zhang J."/>
            <person name="Grujic M."/>
            <person name="Henrissat B."/>
            <person name="Kuo A."/>
            <person name="Aertz A."/>
            <person name="Salamov A."/>
            <person name="Lipzen A."/>
            <person name="Labutti K."/>
            <person name="Barry K."/>
            <person name="Miao Y."/>
            <person name="Rahimi M.J."/>
            <person name="Shen Q."/>
            <person name="Grigoriev I.V."/>
            <person name="Kubicek C.P."/>
            <person name="Druzhinina I.S."/>
        </authorList>
    </citation>
    <scope>NUCLEOTIDE SEQUENCE [LARGE SCALE GENOMIC DNA]</scope>
    <source>
        <strain evidence="3 4">NJAU 4742</strain>
    </source>
</reference>
<dbReference type="Gene3D" id="3.40.50.1820">
    <property type="entry name" value="alpha/beta hydrolase"/>
    <property type="match status" value="1"/>
</dbReference>
<gene>
    <name evidence="3" type="ORF">A0O28_0033090</name>
</gene>
<proteinExistence type="predicted"/>
<name>A0A1T3CM76_9HYPO</name>
<dbReference type="AlphaFoldDB" id="A0A1T3CM76"/>
<dbReference type="EMBL" id="LVVK01000013">
    <property type="protein sequence ID" value="OPB42192.1"/>
    <property type="molecule type" value="Genomic_DNA"/>
</dbReference>
<dbReference type="InterPro" id="IPR050309">
    <property type="entry name" value="Type-B_Carboxylest/Lipase"/>
</dbReference>
<evidence type="ECO:0000313" key="3">
    <source>
        <dbReference type="EMBL" id="OPB42192.1"/>
    </source>
</evidence>
<sequence>MRAVSSVLALSLLLEQTIASPCSALPIIDLGYVRQQATSYNATTDVYTFSNIRYGQDTTGELRFRAPREPLTDRETVQDGSGFRECPQGFPNWLLAGETTIGIFGSGKVPFNISAWENTFNETVPPINFNTQTSEDCLFLDVYVPGKVFKEKTSAKAPVLVYIHGGGLVLGSKQGTSGKSVPSGLLAASQQEDGSGMIVVTLNYRLGAFGFLAGPEVEKDGVPNVGLLDQRLALEWVQKHIGQFGGNAGHVTAIGESGGAASILLHMAANGGKAGSTPFHQVILQSSAIAPILAEPPSAYPDFMASINATSLDEARKVNQSVLISANAQQVANADFNTFVYNVVPDGSYVRNPLSAYTKFDPSVKVLVAHNSFEGGIFFDPSVKTEAQFSEWLSNSIAGLPSSTKEYLMNTLYPPIFDGSRGYTDYDTRQMALWGEGFVDCNFLLASSFNNSHTYAYEFSVAPGAHTQDLGYTFNDPTTPPASTSAQQTLQEAIVGFTMNGIPTYSVNGKKIPFPFFGKDGALVNISASAPTLSSSQVNETRCHWWQTQRFV</sequence>
<organism evidence="3 4">
    <name type="scientific">Trichoderma guizhouense</name>
    <dbReference type="NCBI Taxonomy" id="1491466"/>
    <lineage>
        <taxon>Eukaryota</taxon>
        <taxon>Fungi</taxon>
        <taxon>Dikarya</taxon>
        <taxon>Ascomycota</taxon>
        <taxon>Pezizomycotina</taxon>
        <taxon>Sordariomycetes</taxon>
        <taxon>Hypocreomycetidae</taxon>
        <taxon>Hypocreales</taxon>
        <taxon>Hypocreaceae</taxon>
        <taxon>Trichoderma</taxon>
    </lineage>
</organism>
<accession>A0A1T3CM76</accession>
<dbReference type="PANTHER" id="PTHR11559">
    <property type="entry name" value="CARBOXYLESTERASE"/>
    <property type="match status" value="1"/>
</dbReference>
<evidence type="ECO:0000259" key="2">
    <source>
        <dbReference type="Pfam" id="PF00135"/>
    </source>
</evidence>
<feature type="domain" description="Carboxylesterase type B" evidence="2">
    <location>
        <begin position="30"/>
        <end position="529"/>
    </location>
</feature>
<dbReference type="InterPro" id="IPR019819">
    <property type="entry name" value="Carboxylesterase_B_CS"/>
</dbReference>
<dbReference type="InterPro" id="IPR029058">
    <property type="entry name" value="AB_hydrolase_fold"/>
</dbReference>